<dbReference type="Pfam" id="PF22251">
    <property type="entry name" value="PFF1_TM"/>
    <property type="match status" value="1"/>
</dbReference>
<dbReference type="AlphaFoldDB" id="A0AAV7ZIK7"/>
<keyword evidence="7 9" id="KW-0472">Membrane</keyword>
<feature type="transmembrane region" description="Helical" evidence="9">
    <location>
        <begin position="305"/>
        <end position="327"/>
    </location>
</feature>
<organism evidence="11 12">
    <name type="scientific">Anaeramoeba flamelloides</name>
    <dbReference type="NCBI Taxonomy" id="1746091"/>
    <lineage>
        <taxon>Eukaryota</taxon>
        <taxon>Metamonada</taxon>
        <taxon>Anaeramoebidae</taxon>
        <taxon>Anaeramoeba</taxon>
    </lineage>
</organism>
<feature type="compositionally biased region" description="Basic and acidic residues" evidence="8">
    <location>
        <begin position="76"/>
        <end position="106"/>
    </location>
</feature>
<dbReference type="GO" id="GO:0000139">
    <property type="term" value="C:Golgi membrane"/>
    <property type="evidence" value="ECO:0007669"/>
    <property type="project" value="TreeGrafter"/>
</dbReference>
<dbReference type="PANTHER" id="PTHR10778">
    <property type="entry name" value="SOLUTE CARRIER FAMILY 35 MEMBER B"/>
    <property type="match status" value="1"/>
</dbReference>
<feature type="transmembrane region" description="Helical" evidence="9">
    <location>
        <begin position="334"/>
        <end position="354"/>
    </location>
</feature>
<keyword evidence="3" id="KW-0813">Transport</keyword>
<dbReference type="InterPro" id="IPR053976">
    <property type="entry name" value="PFF1_TM"/>
</dbReference>
<feature type="transmembrane region" description="Helical" evidence="9">
    <location>
        <begin position="203"/>
        <end position="221"/>
    </location>
</feature>
<dbReference type="PANTHER" id="PTHR10778:SF10">
    <property type="entry name" value="SOLUTE CARRIER FAMILY 35 MEMBER B1"/>
    <property type="match status" value="1"/>
</dbReference>
<feature type="domain" description="Vacuolar membrane protease transmembrane" evidence="10">
    <location>
        <begin position="7"/>
        <end position="137"/>
    </location>
</feature>
<keyword evidence="6 9" id="KW-1133">Transmembrane helix</keyword>
<reference evidence="11" key="1">
    <citation type="submission" date="2022-08" db="EMBL/GenBank/DDBJ databases">
        <title>Novel sulphate-reducing endosymbionts in the free-living metamonad Anaeramoeba.</title>
        <authorList>
            <person name="Jerlstrom-Hultqvist J."/>
            <person name="Cepicka I."/>
            <person name="Gallot-Lavallee L."/>
            <person name="Salas-Leiva D."/>
            <person name="Curtis B.A."/>
            <person name="Zahonova K."/>
            <person name="Pipaliya S."/>
            <person name="Dacks J."/>
            <person name="Roger A.J."/>
        </authorList>
    </citation>
    <scope>NUCLEOTIDE SEQUENCE</scope>
    <source>
        <strain evidence="11">Busselton2</strain>
    </source>
</reference>
<evidence type="ECO:0000256" key="9">
    <source>
        <dbReference type="SAM" id="Phobius"/>
    </source>
</evidence>
<feature type="compositionally biased region" description="Basic and acidic residues" evidence="8">
    <location>
        <begin position="119"/>
        <end position="135"/>
    </location>
</feature>
<dbReference type="InterPro" id="IPR013657">
    <property type="entry name" value="SCL35B1-4/HUT1"/>
</dbReference>
<dbReference type="Pfam" id="PF08449">
    <property type="entry name" value="UAA"/>
    <property type="match status" value="1"/>
</dbReference>
<name>A0AAV7ZIK7_9EUKA</name>
<dbReference type="GO" id="GO:0005460">
    <property type="term" value="F:UDP-glucose transmembrane transporter activity"/>
    <property type="evidence" value="ECO:0007669"/>
    <property type="project" value="TreeGrafter"/>
</dbReference>
<feature type="transmembrane region" description="Helical" evidence="9">
    <location>
        <begin position="233"/>
        <end position="250"/>
    </location>
</feature>
<evidence type="ECO:0000256" key="6">
    <source>
        <dbReference type="ARBA" id="ARBA00022989"/>
    </source>
</evidence>
<evidence type="ECO:0000256" key="4">
    <source>
        <dbReference type="ARBA" id="ARBA00022692"/>
    </source>
</evidence>
<comment type="caution">
    <text evidence="11">The sequence shown here is derived from an EMBL/GenBank/DDBJ whole genome shotgun (WGS) entry which is preliminary data.</text>
</comment>
<comment type="similarity">
    <text evidence="2">Belongs to the nucleotide-sugar transporter family. SLC35B subfamily.</text>
</comment>
<proteinExistence type="inferred from homology"/>
<protein>
    <submittedName>
        <fullName evidence="11">Solute carrier family 35 member b1</fullName>
    </submittedName>
</protein>
<feature type="transmembrane region" description="Helical" evidence="9">
    <location>
        <begin position="271"/>
        <end position="290"/>
    </location>
</feature>
<dbReference type="Proteomes" id="UP001146793">
    <property type="component" value="Unassembled WGS sequence"/>
</dbReference>
<feature type="transmembrane region" description="Helical" evidence="9">
    <location>
        <begin position="39"/>
        <end position="60"/>
    </location>
</feature>
<keyword evidence="4 9" id="KW-0812">Transmembrane</keyword>
<dbReference type="InterPro" id="IPR037185">
    <property type="entry name" value="EmrE-like"/>
</dbReference>
<accession>A0AAV7ZIK7</accession>
<evidence type="ECO:0000259" key="10">
    <source>
        <dbReference type="Pfam" id="PF22251"/>
    </source>
</evidence>
<evidence type="ECO:0000256" key="2">
    <source>
        <dbReference type="ARBA" id="ARBA00010694"/>
    </source>
</evidence>
<evidence type="ECO:0000256" key="1">
    <source>
        <dbReference type="ARBA" id="ARBA00004477"/>
    </source>
</evidence>
<sequence length="396" mass="45947">MLHEIIRKIILILLIYLSWTLYGFNMEKILYKEWVGGKFVFPFTILITNAFVASCVVFVLRNIFQFFKPKQSQLKNRKEKENGKKKGKEKGKGKGKEDKEQTETKNKKVQQKDLPNSQNKKENQNESTNEKQKKQNETKVVSYYSEIPIKAFIFVSLIQTISYSTSISSHKYTNYPTKILVKSCKPISILVLGSLVYKRKYPVLRYLSMIGMCLGIALFSYQQKGSHSDEHNLLYSLSLLSVALFSDGIYAQHIDNLHRKYPSSSRIRSMIVINFLLVFCLMPLWLINAYERNNLLSFFKNNPQLIYLLLGSGVLSGIGQLVIYYSLQYFDSVIMSVITTSRKFITILFSIVYFKHTISRQQWASIVLVFASLLIDSFSKAHVFEKLFKKQPKKEK</sequence>
<dbReference type="GO" id="GO:0005459">
    <property type="term" value="F:UDP-galactose transmembrane transporter activity"/>
    <property type="evidence" value="ECO:0007669"/>
    <property type="project" value="TreeGrafter"/>
</dbReference>
<dbReference type="GO" id="GO:0005789">
    <property type="term" value="C:endoplasmic reticulum membrane"/>
    <property type="evidence" value="ECO:0007669"/>
    <property type="project" value="UniProtKB-SubCell"/>
</dbReference>
<feature type="transmembrane region" description="Helical" evidence="9">
    <location>
        <begin position="5"/>
        <end position="24"/>
    </location>
</feature>
<evidence type="ECO:0000313" key="11">
    <source>
        <dbReference type="EMBL" id="KAJ3441841.1"/>
    </source>
</evidence>
<comment type="subcellular location">
    <subcellularLocation>
        <location evidence="1">Endoplasmic reticulum membrane</location>
        <topology evidence="1">Multi-pass membrane protein</topology>
    </subcellularLocation>
</comment>
<evidence type="ECO:0000256" key="8">
    <source>
        <dbReference type="SAM" id="MobiDB-lite"/>
    </source>
</evidence>
<evidence type="ECO:0000256" key="7">
    <source>
        <dbReference type="ARBA" id="ARBA00023136"/>
    </source>
</evidence>
<evidence type="ECO:0000256" key="3">
    <source>
        <dbReference type="ARBA" id="ARBA00022448"/>
    </source>
</evidence>
<dbReference type="EMBL" id="JANTQA010000029">
    <property type="protein sequence ID" value="KAJ3441841.1"/>
    <property type="molecule type" value="Genomic_DNA"/>
</dbReference>
<dbReference type="SUPFAM" id="SSF103481">
    <property type="entry name" value="Multidrug resistance efflux transporter EmrE"/>
    <property type="match status" value="1"/>
</dbReference>
<gene>
    <name evidence="11" type="ORF">M0812_13859</name>
</gene>
<evidence type="ECO:0000313" key="12">
    <source>
        <dbReference type="Proteomes" id="UP001146793"/>
    </source>
</evidence>
<keyword evidence="5" id="KW-0256">Endoplasmic reticulum</keyword>
<evidence type="ECO:0000256" key="5">
    <source>
        <dbReference type="ARBA" id="ARBA00022824"/>
    </source>
</evidence>
<feature type="region of interest" description="Disordered" evidence="8">
    <location>
        <begin position="75"/>
        <end position="135"/>
    </location>
</feature>